<keyword evidence="2" id="KW-0067">ATP-binding</keyword>
<evidence type="ECO:0000259" key="1">
    <source>
        <dbReference type="Pfam" id="PF01695"/>
    </source>
</evidence>
<dbReference type="GO" id="GO:0006260">
    <property type="term" value="P:DNA replication"/>
    <property type="evidence" value="ECO:0007669"/>
    <property type="project" value="TreeGrafter"/>
</dbReference>
<feature type="domain" description="IstB-like ATP-binding" evidence="1">
    <location>
        <begin position="123"/>
        <end position="267"/>
    </location>
</feature>
<organism evidence="2 3">
    <name type="scientific">Gemmiger formicilis</name>
    <dbReference type="NCBI Taxonomy" id="745368"/>
    <lineage>
        <taxon>Bacteria</taxon>
        <taxon>Bacillati</taxon>
        <taxon>Bacillota</taxon>
        <taxon>Clostridia</taxon>
        <taxon>Eubacteriales</taxon>
        <taxon>Gemmiger</taxon>
    </lineage>
</organism>
<keyword evidence="2" id="KW-0547">Nucleotide-binding</keyword>
<keyword evidence="2" id="KW-0347">Helicase</keyword>
<evidence type="ECO:0000313" key="2">
    <source>
        <dbReference type="EMBL" id="SKA84149.1"/>
    </source>
</evidence>
<dbReference type="CDD" id="cd00009">
    <property type="entry name" value="AAA"/>
    <property type="match status" value="1"/>
</dbReference>
<dbReference type="GO" id="GO:0004386">
    <property type="term" value="F:helicase activity"/>
    <property type="evidence" value="ECO:0007669"/>
    <property type="project" value="UniProtKB-KW"/>
</dbReference>
<name>A0A1T4X3Y3_9FIRM</name>
<dbReference type="GO" id="GO:0005524">
    <property type="term" value="F:ATP binding"/>
    <property type="evidence" value="ECO:0007669"/>
    <property type="project" value="InterPro"/>
</dbReference>
<protein>
    <submittedName>
        <fullName evidence="2">Phage DNA replication protein (Predicted replicative helicase loader)</fullName>
    </submittedName>
</protein>
<keyword evidence="3" id="KW-1185">Reference proteome</keyword>
<dbReference type="PANTHER" id="PTHR30050">
    <property type="entry name" value="CHROMOSOMAL REPLICATION INITIATOR PROTEIN DNAA"/>
    <property type="match status" value="1"/>
</dbReference>
<dbReference type="PANTHER" id="PTHR30050:SF4">
    <property type="entry name" value="ATP-BINDING PROTEIN RV3427C IN INSERTION SEQUENCE-RELATED"/>
    <property type="match status" value="1"/>
</dbReference>
<dbReference type="OrthoDB" id="9770694at2"/>
<dbReference type="InterPro" id="IPR027417">
    <property type="entry name" value="P-loop_NTPase"/>
</dbReference>
<dbReference type="EMBL" id="FUYF01000006">
    <property type="protein sequence ID" value="SKA84149.1"/>
    <property type="molecule type" value="Genomic_DNA"/>
</dbReference>
<dbReference type="GeneID" id="93337844"/>
<dbReference type="RefSeq" id="WP_078784319.1">
    <property type="nucleotide sequence ID" value="NZ_FUYF01000006.1"/>
</dbReference>
<keyword evidence="2" id="KW-0378">Hydrolase</keyword>
<dbReference type="Pfam" id="PF01695">
    <property type="entry name" value="IstB_IS21"/>
    <property type="match status" value="1"/>
</dbReference>
<dbReference type="Gene3D" id="3.40.50.300">
    <property type="entry name" value="P-loop containing nucleotide triphosphate hydrolases"/>
    <property type="match status" value="1"/>
</dbReference>
<dbReference type="NCBIfam" id="NF005992">
    <property type="entry name" value="PRK08116.1"/>
    <property type="match status" value="1"/>
</dbReference>
<proteinExistence type="predicted"/>
<reference evidence="2 3" key="1">
    <citation type="submission" date="2017-02" db="EMBL/GenBank/DDBJ databases">
        <authorList>
            <person name="Peterson S.W."/>
        </authorList>
    </citation>
    <scope>NUCLEOTIDE SEQUENCE [LARGE SCALE GENOMIC DNA]</scope>
    <source>
        <strain evidence="2 3">ATCC 27749</strain>
    </source>
</reference>
<dbReference type="AlphaFoldDB" id="A0A1T4X3Y3"/>
<dbReference type="SUPFAM" id="SSF52540">
    <property type="entry name" value="P-loop containing nucleoside triphosphate hydrolases"/>
    <property type="match status" value="1"/>
</dbReference>
<dbReference type="Proteomes" id="UP000190286">
    <property type="component" value="Unassembled WGS sequence"/>
</dbReference>
<gene>
    <name evidence="2" type="ORF">SAMN02745178_01377</name>
</gene>
<dbReference type="STRING" id="745368.SAMN02745178_01377"/>
<dbReference type="InterPro" id="IPR002611">
    <property type="entry name" value="IstB_ATP-bd"/>
</dbReference>
<evidence type="ECO:0000313" key="3">
    <source>
        <dbReference type="Proteomes" id="UP000190286"/>
    </source>
</evidence>
<sequence>MKNEIEAMITDITTTTAEAEDYTGEDGLLYCGKCHTPKEAYFAEGKTCFGRDRHPTDCDCQRAARENQQAAESRQKHLETVEDLKRRGFTDPAMRNWTFEHDNGRNPQTETARFYVDSWETMQAENIGYLFWGGVGTGKSYLAACIANALMEQEVPVCMTNFATILNDLAASFEGRNEYISHLCSYPLLILDDFGMERGTEYGLEQVYSVIDSRYRSGKPLIATTNLTLEELQHPQDTPHARIYDRLLSMCAPVRFTGSNFRKETAQEKLERLKQLMKQRKESL</sequence>
<accession>A0A1T4X3Y3</accession>